<dbReference type="PROSITE" id="PS00379">
    <property type="entry name" value="CDP_ALCOHOL_P_TRANSF"/>
    <property type="match status" value="1"/>
</dbReference>
<dbReference type="KEGG" id="afs:AFR_34685"/>
<accession>U5W7M5</accession>
<evidence type="ECO:0008006" key="6">
    <source>
        <dbReference type="Google" id="ProtNLM"/>
    </source>
</evidence>
<dbReference type="eggNOG" id="COG0558">
    <property type="taxonomic scope" value="Bacteria"/>
</dbReference>
<dbReference type="GO" id="GO:0016780">
    <property type="term" value="F:phosphotransferase activity, for other substituted phosphate groups"/>
    <property type="evidence" value="ECO:0007669"/>
    <property type="project" value="InterPro"/>
</dbReference>
<organism evidence="4 5">
    <name type="scientific">Actinoplanes friuliensis DSM 7358</name>
    <dbReference type="NCBI Taxonomy" id="1246995"/>
    <lineage>
        <taxon>Bacteria</taxon>
        <taxon>Bacillati</taxon>
        <taxon>Actinomycetota</taxon>
        <taxon>Actinomycetes</taxon>
        <taxon>Micromonosporales</taxon>
        <taxon>Micromonosporaceae</taxon>
        <taxon>Actinoplanes</taxon>
    </lineage>
</organism>
<keyword evidence="5" id="KW-1185">Reference proteome</keyword>
<dbReference type="OrthoDB" id="269185at2"/>
<evidence type="ECO:0000313" key="4">
    <source>
        <dbReference type="EMBL" id="AGZ45193.1"/>
    </source>
</evidence>
<evidence type="ECO:0000256" key="1">
    <source>
        <dbReference type="ARBA" id="ARBA00022679"/>
    </source>
</evidence>
<dbReference type="PATRIC" id="fig|1246995.3.peg.7018"/>
<keyword evidence="3" id="KW-1133">Transmembrane helix</keyword>
<reference evidence="4 5" key="1">
    <citation type="journal article" date="2014" name="J. Biotechnol.">
        <title>Complete genome sequence of the actinobacterium Actinoplanes friuliensis HAG 010964, producer of the lipopeptide antibiotic friulimycin.</title>
        <authorList>
            <person name="Ruckert C."/>
            <person name="Szczepanowski R."/>
            <person name="Albersmeier A."/>
            <person name="Goesmann A."/>
            <person name="Fischer N."/>
            <person name="Steinkamper A."/>
            <person name="Puhler A."/>
            <person name="Biener R."/>
            <person name="Schwartz D."/>
            <person name="Kalinowski J."/>
        </authorList>
    </citation>
    <scope>NUCLEOTIDE SEQUENCE [LARGE SCALE GENOMIC DNA]</scope>
    <source>
        <strain evidence="4 5">DSM 7358</strain>
    </source>
</reference>
<gene>
    <name evidence="4" type="ORF">AFR_34685</name>
</gene>
<dbReference type="GO" id="GO:0016020">
    <property type="term" value="C:membrane"/>
    <property type="evidence" value="ECO:0007669"/>
    <property type="project" value="InterPro"/>
</dbReference>
<dbReference type="AlphaFoldDB" id="U5W7M5"/>
<feature type="transmembrane region" description="Helical" evidence="3">
    <location>
        <begin position="208"/>
        <end position="225"/>
    </location>
</feature>
<dbReference type="RefSeq" id="WP_023561530.1">
    <property type="nucleotide sequence ID" value="NC_022657.1"/>
</dbReference>
<proteinExistence type="inferred from homology"/>
<dbReference type="HOGENOM" id="CLU_045252_0_0_11"/>
<keyword evidence="3" id="KW-0472">Membrane</keyword>
<keyword evidence="1 2" id="KW-0808">Transferase</keyword>
<name>U5W7M5_9ACTN</name>
<evidence type="ECO:0000256" key="3">
    <source>
        <dbReference type="SAM" id="Phobius"/>
    </source>
</evidence>
<comment type="similarity">
    <text evidence="2">Belongs to the CDP-alcohol phosphatidyltransferase class-I family.</text>
</comment>
<sequence length="294" mass="32292">MVRRSSLQEIREQTYKVRDAWWTVLLVDPLAARLVRLVAPYRWITPNLLTGLATLLGVAAAACFVAPGLTDQNRWWLAAGAALFHLSFVVDCMDGKVARLNGTGSLFGAWFDFMFDRLRVFMCAVALFGGQFLRTDEVGYLWTLIIVTFLDLFRYVNSQQMTKTRETMRASLEEVRGPLPPAESEAAVNLPPQGPRARLRAALLRHRIRTHLVSGIEFEMAVFIIGPLTGWIIGTSLVAGALMVAFELLLIVKLWRATRGFPVALAKAQAAAALLKPGAPAQASAPGADRVSAT</sequence>
<feature type="transmembrane region" description="Helical" evidence="3">
    <location>
        <begin position="139"/>
        <end position="156"/>
    </location>
</feature>
<evidence type="ECO:0000313" key="5">
    <source>
        <dbReference type="Proteomes" id="UP000017746"/>
    </source>
</evidence>
<keyword evidence="3" id="KW-0812">Transmembrane</keyword>
<dbReference type="InterPro" id="IPR043130">
    <property type="entry name" value="CDP-OH_PTrfase_TM_dom"/>
</dbReference>
<feature type="transmembrane region" description="Helical" evidence="3">
    <location>
        <begin position="48"/>
        <end position="69"/>
    </location>
</feature>
<dbReference type="Gene3D" id="1.20.120.1760">
    <property type="match status" value="1"/>
</dbReference>
<dbReference type="GO" id="GO:0008654">
    <property type="term" value="P:phospholipid biosynthetic process"/>
    <property type="evidence" value="ECO:0007669"/>
    <property type="project" value="InterPro"/>
</dbReference>
<feature type="transmembrane region" description="Helical" evidence="3">
    <location>
        <begin position="231"/>
        <end position="252"/>
    </location>
</feature>
<dbReference type="InterPro" id="IPR048254">
    <property type="entry name" value="CDP_ALCOHOL_P_TRANSF_CS"/>
</dbReference>
<evidence type="ECO:0000256" key="2">
    <source>
        <dbReference type="RuleBase" id="RU003750"/>
    </source>
</evidence>
<dbReference type="Proteomes" id="UP000017746">
    <property type="component" value="Chromosome"/>
</dbReference>
<dbReference type="InterPro" id="IPR000462">
    <property type="entry name" value="CDP-OH_P_trans"/>
</dbReference>
<dbReference type="EMBL" id="CP006272">
    <property type="protein sequence ID" value="AGZ45193.1"/>
    <property type="molecule type" value="Genomic_DNA"/>
</dbReference>
<protein>
    <recommendedName>
        <fullName evidence="6">CDP-alcohol phosphatidyltransferase</fullName>
    </recommendedName>
</protein>
<dbReference type="STRING" id="1246995.AFR_34685"/>
<dbReference type="Pfam" id="PF01066">
    <property type="entry name" value="CDP-OH_P_transf"/>
    <property type="match status" value="1"/>
</dbReference>